<dbReference type="InParanoid" id="W4JU01"/>
<organism evidence="2 3">
    <name type="scientific">Heterobasidion irregulare (strain TC 32-1)</name>
    <dbReference type="NCBI Taxonomy" id="747525"/>
    <lineage>
        <taxon>Eukaryota</taxon>
        <taxon>Fungi</taxon>
        <taxon>Dikarya</taxon>
        <taxon>Basidiomycota</taxon>
        <taxon>Agaricomycotina</taxon>
        <taxon>Agaricomycetes</taxon>
        <taxon>Russulales</taxon>
        <taxon>Bondarzewiaceae</taxon>
        <taxon>Heterobasidion</taxon>
        <taxon>Heterobasidion annosum species complex</taxon>
    </lineage>
</organism>
<feature type="compositionally biased region" description="Low complexity" evidence="1">
    <location>
        <begin position="230"/>
        <end position="251"/>
    </location>
</feature>
<protein>
    <submittedName>
        <fullName evidence="2">Uncharacterized protein</fullName>
    </submittedName>
</protein>
<dbReference type="EMBL" id="KI925463">
    <property type="protein sequence ID" value="ETW77033.1"/>
    <property type="molecule type" value="Genomic_DNA"/>
</dbReference>
<name>W4JU01_HETIT</name>
<feature type="region of interest" description="Disordered" evidence="1">
    <location>
        <begin position="1"/>
        <end position="186"/>
    </location>
</feature>
<evidence type="ECO:0000256" key="1">
    <source>
        <dbReference type="SAM" id="MobiDB-lite"/>
    </source>
</evidence>
<feature type="compositionally biased region" description="Low complexity" evidence="1">
    <location>
        <begin position="260"/>
        <end position="272"/>
    </location>
</feature>
<feature type="compositionally biased region" description="Low complexity" evidence="1">
    <location>
        <begin position="59"/>
        <end position="96"/>
    </location>
</feature>
<evidence type="ECO:0000313" key="2">
    <source>
        <dbReference type="EMBL" id="ETW77033.1"/>
    </source>
</evidence>
<feature type="compositionally biased region" description="Low complexity" evidence="1">
    <location>
        <begin position="121"/>
        <end position="152"/>
    </location>
</feature>
<evidence type="ECO:0000313" key="3">
    <source>
        <dbReference type="Proteomes" id="UP000030671"/>
    </source>
</evidence>
<reference evidence="2 3" key="1">
    <citation type="journal article" date="2012" name="New Phytol.">
        <title>Insight into trade-off between wood decay and parasitism from the genome of a fungal forest pathogen.</title>
        <authorList>
            <person name="Olson A."/>
            <person name="Aerts A."/>
            <person name="Asiegbu F."/>
            <person name="Belbahri L."/>
            <person name="Bouzid O."/>
            <person name="Broberg A."/>
            <person name="Canback B."/>
            <person name="Coutinho P.M."/>
            <person name="Cullen D."/>
            <person name="Dalman K."/>
            <person name="Deflorio G."/>
            <person name="van Diepen L.T."/>
            <person name="Dunand C."/>
            <person name="Duplessis S."/>
            <person name="Durling M."/>
            <person name="Gonthier P."/>
            <person name="Grimwood J."/>
            <person name="Fossdal C.G."/>
            <person name="Hansson D."/>
            <person name="Henrissat B."/>
            <person name="Hietala A."/>
            <person name="Himmelstrand K."/>
            <person name="Hoffmeister D."/>
            <person name="Hogberg N."/>
            <person name="James T.Y."/>
            <person name="Karlsson M."/>
            <person name="Kohler A."/>
            <person name="Kues U."/>
            <person name="Lee Y.H."/>
            <person name="Lin Y.C."/>
            <person name="Lind M."/>
            <person name="Lindquist E."/>
            <person name="Lombard V."/>
            <person name="Lucas S."/>
            <person name="Lunden K."/>
            <person name="Morin E."/>
            <person name="Murat C."/>
            <person name="Park J."/>
            <person name="Raffaello T."/>
            <person name="Rouze P."/>
            <person name="Salamov A."/>
            <person name="Schmutz J."/>
            <person name="Solheim H."/>
            <person name="Stahlberg J."/>
            <person name="Velez H."/>
            <person name="de Vries R.P."/>
            <person name="Wiebenga A."/>
            <person name="Woodward S."/>
            <person name="Yakovlev I."/>
            <person name="Garbelotto M."/>
            <person name="Martin F."/>
            <person name="Grigoriev I.V."/>
            <person name="Stenlid J."/>
        </authorList>
    </citation>
    <scope>NUCLEOTIDE SEQUENCE [LARGE SCALE GENOMIC DNA]</scope>
    <source>
        <strain evidence="2 3">TC 32-1</strain>
    </source>
</reference>
<dbReference type="OrthoDB" id="3070411at2759"/>
<keyword evidence="3" id="KW-1185">Reference proteome</keyword>
<dbReference type="GeneID" id="20677081"/>
<dbReference type="RefSeq" id="XP_009550587.1">
    <property type="nucleotide sequence ID" value="XM_009552292.1"/>
</dbReference>
<dbReference type="HOGENOM" id="CLU_847460_0_0_1"/>
<feature type="compositionally biased region" description="Low complexity" evidence="1">
    <location>
        <begin position="289"/>
        <end position="300"/>
    </location>
</feature>
<proteinExistence type="predicted"/>
<dbReference type="Proteomes" id="UP000030671">
    <property type="component" value="Unassembled WGS sequence"/>
</dbReference>
<feature type="compositionally biased region" description="Low complexity" evidence="1">
    <location>
        <begin position="169"/>
        <end position="181"/>
    </location>
</feature>
<feature type="region of interest" description="Disordered" evidence="1">
    <location>
        <begin position="216"/>
        <end position="309"/>
    </location>
</feature>
<gene>
    <name evidence="2" type="ORF">HETIRDRAFT_460507</name>
</gene>
<sequence>MPESGATVEGDSAGGDSPPWLPPRRELEAVQVMDPLLAPRPQPVRRHSTAVPARRLSRPYRSSPLAGPALSPSGALADPPRVSSSPNLNTLSTLPPRRATVTARSEHVPRPSTSPAPSTPPSKRSSLSLRFSRRASYSPSTSASSSSSSSSSSPPPPVPDLPSRRRRCSIAAAAAAPSTSRDPAENWLSATAAPKFSRLGLAADGVVLPVSAKAYAASISSRRDRPERPSSPISVRSADSADSRSALSLARRPSDTSLDTSPPASTGSSSRSPRVHWSPSPDDQEEGDATTAITPAAVAPGKRPRPRSLRRAWNKLLLALRVPRVRAP</sequence>
<accession>W4JU01</accession>
<dbReference type="KEGG" id="hir:HETIRDRAFT_460507"/>
<dbReference type="AlphaFoldDB" id="W4JU01"/>
<dbReference type="eggNOG" id="ENOG502T1HD">
    <property type="taxonomic scope" value="Eukaryota"/>
</dbReference>